<reference evidence="2" key="1">
    <citation type="submission" date="2016-12" db="EMBL/GenBank/DDBJ databases">
        <authorList>
            <person name="Rodrigo-Torres L."/>
            <person name="Arahal R.D."/>
            <person name="Lucena T."/>
        </authorList>
    </citation>
    <scope>NUCLEOTIDE SEQUENCE [LARGE SCALE GENOMIC DNA]</scope>
</reference>
<sequence length="129" mass="15018">MNDESVKQLRWIEDKDSDGFVDKPDPPFLFQEVTRPVSGGEGAQAFTQVEDALLPWDSFKSIVAYHESEWYPKAAEKSFLDDFLDKYKHALMKDIIEHEKERIDQLVWMQDEVKIGFGPLVWPCVSTCY</sequence>
<evidence type="ECO:0000313" key="1">
    <source>
        <dbReference type="EMBL" id="SHO58411.1"/>
    </source>
</evidence>
<dbReference type="Proteomes" id="UP000184600">
    <property type="component" value="Unassembled WGS sequence"/>
</dbReference>
<gene>
    <name evidence="1" type="ORF">VQ7734_04183</name>
</gene>
<protein>
    <submittedName>
        <fullName evidence="1">Uncharacterized protein</fullName>
    </submittedName>
</protein>
<accession>A0A1M7Z0J0</accession>
<dbReference type="AlphaFoldDB" id="A0A1M7Z0J0"/>
<proteinExistence type="predicted"/>
<keyword evidence="2" id="KW-1185">Reference proteome</keyword>
<name>A0A1M7Z0J0_9VIBR</name>
<dbReference type="EMBL" id="FRFG01000062">
    <property type="protein sequence ID" value="SHO58411.1"/>
    <property type="molecule type" value="Genomic_DNA"/>
</dbReference>
<evidence type="ECO:0000313" key="2">
    <source>
        <dbReference type="Proteomes" id="UP000184600"/>
    </source>
</evidence>
<dbReference type="RefSeq" id="WP_073585851.1">
    <property type="nucleotide sequence ID" value="NZ_AP024897.1"/>
</dbReference>
<organism evidence="1 2">
    <name type="scientific">Vibrio quintilis</name>
    <dbReference type="NCBI Taxonomy" id="1117707"/>
    <lineage>
        <taxon>Bacteria</taxon>
        <taxon>Pseudomonadati</taxon>
        <taxon>Pseudomonadota</taxon>
        <taxon>Gammaproteobacteria</taxon>
        <taxon>Vibrionales</taxon>
        <taxon>Vibrionaceae</taxon>
        <taxon>Vibrio</taxon>
    </lineage>
</organism>